<keyword evidence="2" id="KW-1185">Reference proteome</keyword>
<dbReference type="EMBL" id="CM043025">
    <property type="protein sequence ID" value="KAI4554716.1"/>
    <property type="molecule type" value="Genomic_DNA"/>
</dbReference>
<protein>
    <submittedName>
        <fullName evidence="1">Uncharacterized protein</fullName>
    </submittedName>
</protein>
<gene>
    <name evidence="1" type="ORF">MJG53_020015</name>
</gene>
<sequence>MLTKLLLSPEEINADIKCELKKEIQQPEQRYEKIFRLLKTVQEPPAVRKQSVEFAIKEAASYVSTDDQKAIAMSPLGMMPPKPPLCLEETSADIKHQLRKEIRQFGRKYEKIFKLLEEVQGPPDVRKQFVEFAIKEAARAFDRSSGCLVSLSPN</sequence>
<comment type="caution">
    <text evidence="1">The sequence shown here is derived from an EMBL/GenBank/DDBJ whole genome shotgun (WGS) entry which is preliminary data.</text>
</comment>
<evidence type="ECO:0000313" key="1">
    <source>
        <dbReference type="EMBL" id="KAI4554716.1"/>
    </source>
</evidence>
<reference evidence="1" key="1">
    <citation type="submission" date="2022-03" db="EMBL/GenBank/DDBJ databases">
        <title>Genomic analyses of argali, domestic sheep and their hybrids provide insights into chromosomal evolution, heterosis and genetic basis of agronomic traits.</title>
        <authorList>
            <person name="Li M."/>
        </authorList>
    </citation>
    <scope>NUCLEOTIDE SEQUENCE</scope>
    <source>
        <strain evidence="1">F1 hybrid</strain>
    </source>
</reference>
<name>A0ACB9U1H1_9CETA</name>
<evidence type="ECO:0000313" key="2">
    <source>
        <dbReference type="Proteomes" id="UP001057279"/>
    </source>
</evidence>
<organism evidence="1 2">
    <name type="scientific">Ovis ammon polii x Ovis aries</name>
    <dbReference type="NCBI Taxonomy" id="2918886"/>
    <lineage>
        <taxon>Eukaryota</taxon>
        <taxon>Metazoa</taxon>
        <taxon>Chordata</taxon>
        <taxon>Craniata</taxon>
        <taxon>Vertebrata</taxon>
        <taxon>Euteleostomi</taxon>
        <taxon>Mammalia</taxon>
        <taxon>Eutheria</taxon>
        <taxon>Laurasiatheria</taxon>
        <taxon>Artiodactyla</taxon>
        <taxon>Ruminantia</taxon>
        <taxon>Pecora</taxon>
        <taxon>Bovidae</taxon>
        <taxon>Caprinae</taxon>
        <taxon>Ovis</taxon>
    </lineage>
</organism>
<proteinExistence type="predicted"/>
<accession>A0ACB9U1H1</accession>
<dbReference type="Proteomes" id="UP001057279">
    <property type="component" value="Chromosome X"/>
</dbReference>